<dbReference type="STRING" id="226506.SAMN04488519_105283"/>
<dbReference type="InterPro" id="IPR012337">
    <property type="entry name" value="RNaseH-like_sf"/>
</dbReference>
<dbReference type="PANTHER" id="PTHR30231">
    <property type="entry name" value="DNA POLYMERASE III SUBUNIT EPSILON"/>
    <property type="match status" value="1"/>
</dbReference>
<dbReference type="GO" id="GO:0008408">
    <property type="term" value="F:3'-5' exonuclease activity"/>
    <property type="evidence" value="ECO:0007669"/>
    <property type="project" value="TreeGrafter"/>
</dbReference>
<protein>
    <submittedName>
        <fullName evidence="2">DNA polymerase-3 subunit epsilon</fullName>
    </submittedName>
</protein>
<evidence type="ECO:0000259" key="1">
    <source>
        <dbReference type="SMART" id="SM00479"/>
    </source>
</evidence>
<dbReference type="GO" id="GO:0005829">
    <property type="term" value="C:cytosol"/>
    <property type="evidence" value="ECO:0007669"/>
    <property type="project" value="TreeGrafter"/>
</dbReference>
<dbReference type="InterPro" id="IPR036397">
    <property type="entry name" value="RNaseH_sf"/>
</dbReference>
<sequence length="223" mass="25484">MSWWPFGRKKEEQPPWLNAYLKEARKSIPGIRKIQQLSFVVLDTEATGFDPKKDELLSCGIIGIEEEKIKISSSKEWQFASEKSPGKSATIHGLIHPKNPIELKTFCQELLGNLRGSIIVGHHIGFDLDLLCKTFQPFGFNQFPNPKIDTMNLAVRLDFGPQVDWNRVRKEDYSLDALCEKFNIPKEDRHTAGGDAFLTAQLLLKLLKQAEKKGILTYQELFR</sequence>
<dbReference type="GO" id="GO:0003676">
    <property type="term" value="F:nucleic acid binding"/>
    <property type="evidence" value="ECO:0007669"/>
    <property type="project" value="InterPro"/>
</dbReference>
<evidence type="ECO:0000313" key="2">
    <source>
        <dbReference type="EMBL" id="SFO32895.1"/>
    </source>
</evidence>
<dbReference type="Gene3D" id="3.30.420.10">
    <property type="entry name" value="Ribonuclease H-like superfamily/Ribonuclease H"/>
    <property type="match status" value="1"/>
</dbReference>
<feature type="domain" description="Exonuclease" evidence="1">
    <location>
        <begin position="38"/>
        <end position="212"/>
    </location>
</feature>
<dbReference type="CDD" id="cd06127">
    <property type="entry name" value="DEDDh"/>
    <property type="match status" value="1"/>
</dbReference>
<dbReference type="SUPFAM" id="SSF53098">
    <property type="entry name" value="Ribonuclease H-like"/>
    <property type="match status" value="1"/>
</dbReference>
<dbReference type="EMBL" id="FOVW01000005">
    <property type="protein sequence ID" value="SFO32895.1"/>
    <property type="molecule type" value="Genomic_DNA"/>
</dbReference>
<reference evidence="3" key="1">
    <citation type="submission" date="2016-10" db="EMBL/GenBank/DDBJ databases">
        <authorList>
            <person name="Varghese N."/>
            <person name="Submissions S."/>
        </authorList>
    </citation>
    <scope>NUCLEOTIDE SEQUENCE [LARGE SCALE GENOMIC DNA]</scope>
    <source>
        <strain evidence="3">DSM 15282</strain>
    </source>
</reference>
<proteinExistence type="predicted"/>
<dbReference type="AlphaFoldDB" id="A0A1I5GA19"/>
<evidence type="ECO:0000313" key="3">
    <source>
        <dbReference type="Proteomes" id="UP000199564"/>
    </source>
</evidence>
<dbReference type="RefSeq" id="WP_091653579.1">
    <property type="nucleotide sequence ID" value="NZ_FOVW01000005.1"/>
</dbReference>
<dbReference type="SMART" id="SM00479">
    <property type="entry name" value="EXOIII"/>
    <property type="match status" value="1"/>
</dbReference>
<dbReference type="Proteomes" id="UP000199564">
    <property type="component" value="Unassembled WGS sequence"/>
</dbReference>
<name>A0A1I5GA19_9BACT</name>
<dbReference type="GO" id="GO:0045004">
    <property type="term" value="P:DNA replication proofreading"/>
    <property type="evidence" value="ECO:0007669"/>
    <property type="project" value="TreeGrafter"/>
</dbReference>
<accession>A0A1I5GA19</accession>
<dbReference type="InterPro" id="IPR013520">
    <property type="entry name" value="Ribonucl_H"/>
</dbReference>
<gene>
    <name evidence="2" type="ORF">SAMN04488519_105283</name>
</gene>
<dbReference type="Pfam" id="PF00929">
    <property type="entry name" value="RNase_T"/>
    <property type="match status" value="1"/>
</dbReference>
<organism evidence="2 3">
    <name type="scientific">Algoriphagus ornithinivorans</name>
    <dbReference type="NCBI Taxonomy" id="226506"/>
    <lineage>
        <taxon>Bacteria</taxon>
        <taxon>Pseudomonadati</taxon>
        <taxon>Bacteroidota</taxon>
        <taxon>Cytophagia</taxon>
        <taxon>Cytophagales</taxon>
        <taxon>Cyclobacteriaceae</taxon>
        <taxon>Algoriphagus</taxon>
    </lineage>
</organism>
<dbReference type="PANTHER" id="PTHR30231:SF41">
    <property type="entry name" value="DNA POLYMERASE III SUBUNIT EPSILON"/>
    <property type="match status" value="1"/>
</dbReference>
<keyword evidence="3" id="KW-1185">Reference proteome</keyword>